<name>A0A0E9PDL6_ANGAN</name>
<protein>
    <submittedName>
        <fullName evidence="1">Uncharacterized protein</fullName>
    </submittedName>
</protein>
<reference evidence="1" key="1">
    <citation type="submission" date="2014-11" db="EMBL/GenBank/DDBJ databases">
        <authorList>
            <person name="Amaro Gonzalez C."/>
        </authorList>
    </citation>
    <scope>NUCLEOTIDE SEQUENCE</scope>
</reference>
<accession>A0A0E9PDL6</accession>
<dbReference type="EMBL" id="GBXM01106417">
    <property type="protein sequence ID" value="JAH02160.1"/>
    <property type="molecule type" value="Transcribed_RNA"/>
</dbReference>
<proteinExistence type="predicted"/>
<sequence>MFDGAYCKKIEKEKVGKESWIEGLCMSGEGLGQ</sequence>
<reference evidence="1" key="2">
    <citation type="journal article" date="2015" name="Fish Shellfish Immunol.">
        <title>Early steps in the European eel (Anguilla anguilla)-Vibrio vulnificus interaction in the gills: Role of the RtxA13 toxin.</title>
        <authorList>
            <person name="Callol A."/>
            <person name="Pajuelo D."/>
            <person name="Ebbesson L."/>
            <person name="Teles M."/>
            <person name="MacKenzie S."/>
            <person name="Amaro C."/>
        </authorList>
    </citation>
    <scope>NUCLEOTIDE SEQUENCE</scope>
</reference>
<dbReference type="AlphaFoldDB" id="A0A0E9PDL6"/>
<evidence type="ECO:0000313" key="1">
    <source>
        <dbReference type="EMBL" id="JAH02160.1"/>
    </source>
</evidence>
<organism evidence="1">
    <name type="scientific">Anguilla anguilla</name>
    <name type="common">European freshwater eel</name>
    <name type="synonym">Muraena anguilla</name>
    <dbReference type="NCBI Taxonomy" id="7936"/>
    <lineage>
        <taxon>Eukaryota</taxon>
        <taxon>Metazoa</taxon>
        <taxon>Chordata</taxon>
        <taxon>Craniata</taxon>
        <taxon>Vertebrata</taxon>
        <taxon>Euteleostomi</taxon>
        <taxon>Actinopterygii</taxon>
        <taxon>Neopterygii</taxon>
        <taxon>Teleostei</taxon>
        <taxon>Anguilliformes</taxon>
        <taxon>Anguillidae</taxon>
        <taxon>Anguilla</taxon>
    </lineage>
</organism>